<dbReference type="GO" id="GO:0022857">
    <property type="term" value="F:transmembrane transporter activity"/>
    <property type="evidence" value="ECO:0007669"/>
    <property type="project" value="TreeGrafter"/>
</dbReference>
<keyword evidence="2" id="KW-1003">Cell membrane</keyword>
<name>A0A078MM97_9MICC</name>
<dbReference type="AlphaFoldDB" id="A0A078MM97"/>
<dbReference type="EMBL" id="LN483070">
    <property type="protein sequence ID" value="CEA07399.1"/>
    <property type="molecule type" value="Genomic_DNA"/>
</dbReference>
<feature type="region of interest" description="Disordered" evidence="7">
    <location>
        <begin position="96"/>
        <end position="173"/>
    </location>
</feature>
<feature type="transmembrane region" description="Helical" evidence="8">
    <location>
        <begin position="459"/>
        <end position="482"/>
    </location>
</feature>
<evidence type="ECO:0000313" key="11">
    <source>
        <dbReference type="EMBL" id="CEA07399.1"/>
    </source>
</evidence>
<evidence type="ECO:0000256" key="5">
    <source>
        <dbReference type="ARBA" id="ARBA00023136"/>
    </source>
</evidence>
<reference evidence="11" key="1">
    <citation type="submission" date="2014-07" db="EMBL/GenBank/DDBJ databases">
        <authorList>
            <person name="Urmite Genomes Urmite Genomes"/>
        </authorList>
    </citation>
    <scope>NUCLEOTIDE SEQUENCE</scope>
    <source>
        <strain evidence="11">11W110_air</strain>
    </source>
</reference>
<dbReference type="Pfam" id="PF12704">
    <property type="entry name" value="MacB_PCD"/>
    <property type="match status" value="1"/>
</dbReference>
<dbReference type="GO" id="GO:0005886">
    <property type="term" value="C:plasma membrane"/>
    <property type="evidence" value="ECO:0007669"/>
    <property type="project" value="UniProtKB-SubCell"/>
</dbReference>
<feature type="transmembrane region" description="Helical" evidence="8">
    <location>
        <begin position="21"/>
        <end position="42"/>
    </location>
</feature>
<evidence type="ECO:0000256" key="8">
    <source>
        <dbReference type="SAM" id="Phobius"/>
    </source>
</evidence>
<gene>
    <name evidence="11" type="primary">ytrF_1</name>
    <name evidence="11" type="ORF">BN1051_00712</name>
</gene>
<evidence type="ECO:0000256" key="6">
    <source>
        <dbReference type="ARBA" id="ARBA00038076"/>
    </source>
</evidence>
<evidence type="ECO:0000259" key="9">
    <source>
        <dbReference type="Pfam" id="PF02687"/>
    </source>
</evidence>
<feature type="transmembrane region" description="Helical" evidence="8">
    <location>
        <begin position="313"/>
        <end position="335"/>
    </location>
</feature>
<feature type="transmembrane region" description="Helical" evidence="8">
    <location>
        <begin position="355"/>
        <end position="381"/>
    </location>
</feature>
<evidence type="ECO:0000259" key="10">
    <source>
        <dbReference type="Pfam" id="PF12704"/>
    </source>
</evidence>
<evidence type="ECO:0000256" key="7">
    <source>
        <dbReference type="SAM" id="MobiDB-lite"/>
    </source>
</evidence>
<proteinExistence type="inferred from homology"/>
<evidence type="ECO:0000256" key="1">
    <source>
        <dbReference type="ARBA" id="ARBA00004651"/>
    </source>
</evidence>
<feature type="compositionally biased region" description="Low complexity" evidence="7">
    <location>
        <begin position="399"/>
        <end position="433"/>
    </location>
</feature>
<protein>
    <submittedName>
        <fullName evidence="11">ABC transporter permease YtrF</fullName>
    </submittedName>
</protein>
<feature type="domain" description="MacB-like periplasmic core" evidence="10">
    <location>
        <begin position="168"/>
        <end position="282"/>
    </location>
</feature>
<dbReference type="PANTHER" id="PTHR30572">
    <property type="entry name" value="MEMBRANE COMPONENT OF TRANSPORTER-RELATED"/>
    <property type="match status" value="1"/>
</dbReference>
<dbReference type="Pfam" id="PF02687">
    <property type="entry name" value="FtsX"/>
    <property type="match status" value="1"/>
</dbReference>
<keyword evidence="5 8" id="KW-0472">Membrane</keyword>
<comment type="similarity">
    <text evidence="6">Belongs to the ABC-4 integral membrane protein family.</text>
</comment>
<evidence type="ECO:0000256" key="3">
    <source>
        <dbReference type="ARBA" id="ARBA00022692"/>
    </source>
</evidence>
<feature type="region of interest" description="Disordered" evidence="7">
    <location>
        <begin position="399"/>
        <end position="435"/>
    </location>
</feature>
<accession>A0A078MM97</accession>
<feature type="domain" description="ABC3 transporter permease C-terminal" evidence="9">
    <location>
        <begin position="316"/>
        <end position="393"/>
    </location>
</feature>
<feature type="compositionally biased region" description="Acidic residues" evidence="7">
    <location>
        <begin position="102"/>
        <end position="114"/>
    </location>
</feature>
<keyword evidence="3 8" id="KW-0812">Transmembrane</keyword>
<comment type="subcellular location">
    <subcellularLocation>
        <location evidence="1">Cell membrane</location>
        <topology evidence="1">Multi-pass membrane protein</topology>
    </subcellularLocation>
</comment>
<sequence length="493" mass="48048">MNILARSLGNAFRNKVRSASVIVILAVAIGLALSMLVAHQAVTGKVADLKGQIGTELTVSPAGARGFEGGGEPLTGEDLTTVGNLDHVSAAAGSLDLRLSTAEDDAETGTEDDTTGGQGMGGGPGGMSTAGSTSLESAVDPGTLGNRNNGGGNDTGDADGSSGAPSFPLPITATGTDAADAGLSLTAGTAITDYAAGSSDALLGTSLAEHNGLAVGDSFEALGRSFTVTGIFDAGTEFDNNTLYLPLAAAQELTGRTDELSAVTVTADSMENVEAVRSAIADALGSDRVDVAAGSTGLSEAIDSLAGVQSISLVGFIAALVTAGLIVLLVMIMVVRERRREIGVLKAVGAPNRTIAAQFVLEALVLVVIGAVVGSLIAFAASGPVASALVDSGTDTAAAATAGGPPGADSGLQAPPDAGQAPANGAAPAAPADGGPGAPFGQTAELIGTVTTTVGAGTIAFGALGILFIAALGALVPALLTARIRPIEVLRGE</sequence>
<dbReference type="InterPro" id="IPR050250">
    <property type="entry name" value="Macrolide_Exporter_MacB"/>
</dbReference>
<evidence type="ECO:0000256" key="2">
    <source>
        <dbReference type="ARBA" id="ARBA00022475"/>
    </source>
</evidence>
<dbReference type="InterPro" id="IPR003838">
    <property type="entry name" value="ABC3_permease_C"/>
</dbReference>
<dbReference type="PATRIC" id="fig|1461584.3.peg.702"/>
<evidence type="ECO:0000256" key="4">
    <source>
        <dbReference type="ARBA" id="ARBA00022989"/>
    </source>
</evidence>
<feature type="compositionally biased region" description="Gly residues" evidence="7">
    <location>
        <begin position="116"/>
        <end position="128"/>
    </location>
</feature>
<dbReference type="InterPro" id="IPR025857">
    <property type="entry name" value="MacB_PCD"/>
</dbReference>
<dbReference type="PANTHER" id="PTHR30572:SF4">
    <property type="entry name" value="ABC TRANSPORTER PERMEASE YTRF"/>
    <property type="match status" value="1"/>
</dbReference>
<organism evidence="11">
    <name type="scientific">Arthrobacter saudimassiliensis</name>
    <dbReference type="NCBI Taxonomy" id="1461584"/>
    <lineage>
        <taxon>Bacteria</taxon>
        <taxon>Bacillati</taxon>
        <taxon>Actinomycetota</taxon>
        <taxon>Actinomycetes</taxon>
        <taxon>Micrococcales</taxon>
        <taxon>Micrococcaceae</taxon>
        <taxon>Arthrobacter</taxon>
    </lineage>
</organism>
<keyword evidence="4 8" id="KW-1133">Transmembrane helix</keyword>